<evidence type="ECO:0000313" key="1">
    <source>
        <dbReference type="EMBL" id="CAH1431086.1"/>
    </source>
</evidence>
<evidence type="ECO:0000313" key="2">
    <source>
        <dbReference type="Proteomes" id="UP001157418"/>
    </source>
</evidence>
<reference evidence="1 2" key="1">
    <citation type="submission" date="2022-01" db="EMBL/GenBank/DDBJ databases">
        <authorList>
            <person name="Xiong W."/>
            <person name="Schranz E."/>
        </authorList>
    </citation>
    <scope>NUCLEOTIDE SEQUENCE [LARGE SCALE GENOMIC DNA]</scope>
</reference>
<sequence length="118" mass="12138">MPGHNKVTCPSTNKPVKLKVKRPKITKNTQEFVFEGSVNGGAVGVQGSVNSVVGGIHGGEGGVHGGEGGGVHGVKARVVGVAVRTRKHSERILKTRLAKAVYGKNGEGSSRTNAVDTD</sequence>
<organism evidence="1 2">
    <name type="scientific">Lactuca virosa</name>
    <dbReference type="NCBI Taxonomy" id="75947"/>
    <lineage>
        <taxon>Eukaryota</taxon>
        <taxon>Viridiplantae</taxon>
        <taxon>Streptophyta</taxon>
        <taxon>Embryophyta</taxon>
        <taxon>Tracheophyta</taxon>
        <taxon>Spermatophyta</taxon>
        <taxon>Magnoliopsida</taxon>
        <taxon>eudicotyledons</taxon>
        <taxon>Gunneridae</taxon>
        <taxon>Pentapetalae</taxon>
        <taxon>asterids</taxon>
        <taxon>campanulids</taxon>
        <taxon>Asterales</taxon>
        <taxon>Asteraceae</taxon>
        <taxon>Cichorioideae</taxon>
        <taxon>Cichorieae</taxon>
        <taxon>Lactucinae</taxon>
        <taxon>Lactuca</taxon>
    </lineage>
</organism>
<dbReference type="EMBL" id="CAKMRJ010003334">
    <property type="protein sequence ID" value="CAH1431086.1"/>
    <property type="molecule type" value="Genomic_DNA"/>
</dbReference>
<protein>
    <submittedName>
        <fullName evidence="1">Uncharacterized protein</fullName>
    </submittedName>
</protein>
<proteinExistence type="predicted"/>
<accession>A0AAU9MZW1</accession>
<keyword evidence="2" id="KW-1185">Reference proteome</keyword>
<dbReference type="AlphaFoldDB" id="A0AAU9MZW1"/>
<name>A0AAU9MZW1_9ASTR</name>
<dbReference type="Proteomes" id="UP001157418">
    <property type="component" value="Unassembled WGS sequence"/>
</dbReference>
<gene>
    <name evidence="1" type="ORF">LVIROSA_LOCUS17816</name>
</gene>
<comment type="caution">
    <text evidence="1">The sequence shown here is derived from an EMBL/GenBank/DDBJ whole genome shotgun (WGS) entry which is preliminary data.</text>
</comment>